<comment type="caution">
    <text evidence="3">The sequence shown here is derived from an EMBL/GenBank/DDBJ whole genome shotgun (WGS) entry which is preliminary data.</text>
</comment>
<sequence>MRPSTVFAVASLCLAASPVLAQGVPPNPFASNYPSAPPRAVERTERLHGPRARRPLPPARVERGMLPPADVPGR</sequence>
<dbReference type="EMBL" id="JBELQE010000084">
    <property type="protein sequence ID" value="MER2251271.1"/>
    <property type="molecule type" value="Genomic_DNA"/>
</dbReference>
<protein>
    <submittedName>
        <fullName evidence="3">Uncharacterized protein</fullName>
    </submittedName>
</protein>
<dbReference type="Proteomes" id="UP001480955">
    <property type="component" value="Unassembled WGS sequence"/>
</dbReference>
<organism evidence="3 4">
    <name type="scientific">Methylorubrum podarium</name>
    <dbReference type="NCBI Taxonomy" id="200476"/>
    <lineage>
        <taxon>Bacteria</taxon>
        <taxon>Pseudomonadati</taxon>
        <taxon>Pseudomonadota</taxon>
        <taxon>Alphaproteobacteria</taxon>
        <taxon>Hyphomicrobiales</taxon>
        <taxon>Methylobacteriaceae</taxon>
        <taxon>Methylorubrum</taxon>
    </lineage>
</organism>
<feature type="chain" id="PRO_5045335144" evidence="2">
    <location>
        <begin position="22"/>
        <end position="74"/>
    </location>
</feature>
<accession>A0ABV1QPC5</accession>
<evidence type="ECO:0000256" key="1">
    <source>
        <dbReference type="SAM" id="MobiDB-lite"/>
    </source>
</evidence>
<name>A0ABV1QPC5_9HYPH</name>
<evidence type="ECO:0000313" key="3">
    <source>
        <dbReference type="EMBL" id="MER2251271.1"/>
    </source>
</evidence>
<evidence type="ECO:0000256" key="2">
    <source>
        <dbReference type="SAM" id="SignalP"/>
    </source>
</evidence>
<keyword evidence="4" id="KW-1185">Reference proteome</keyword>
<dbReference type="RefSeq" id="WP_350395697.1">
    <property type="nucleotide sequence ID" value="NZ_JBELQE010000084.1"/>
</dbReference>
<gene>
    <name evidence="3" type="ORF">ABS772_15240</name>
</gene>
<evidence type="ECO:0000313" key="4">
    <source>
        <dbReference type="Proteomes" id="UP001480955"/>
    </source>
</evidence>
<keyword evidence="2" id="KW-0732">Signal</keyword>
<feature type="signal peptide" evidence="2">
    <location>
        <begin position="1"/>
        <end position="21"/>
    </location>
</feature>
<reference evidence="3 4" key="1">
    <citation type="submission" date="2024-06" db="EMBL/GenBank/DDBJ databases">
        <authorList>
            <person name="Campbell A.G."/>
        </authorList>
    </citation>
    <scope>NUCLEOTIDE SEQUENCE [LARGE SCALE GENOMIC DNA]</scope>
    <source>
        <strain evidence="3 4">EM12</strain>
    </source>
</reference>
<proteinExistence type="predicted"/>
<feature type="region of interest" description="Disordered" evidence="1">
    <location>
        <begin position="31"/>
        <end position="74"/>
    </location>
</feature>